<evidence type="ECO:0000313" key="2">
    <source>
        <dbReference type="EMBL" id="JAC58312.1"/>
    </source>
</evidence>
<dbReference type="PANTHER" id="PTHR46829">
    <property type="entry name" value="STERILE ALPHA MOTIF DOMAIN-CONTAINING PROTEIN 15"/>
    <property type="match status" value="1"/>
</dbReference>
<dbReference type="EMBL" id="GAKP01000640">
    <property type="protein sequence ID" value="JAC58312.1"/>
    <property type="molecule type" value="Transcribed_RNA"/>
</dbReference>
<dbReference type="AlphaFoldDB" id="A0A034WVE8"/>
<dbReference type="OrthoDB" id="6133291at2759"/>
<protein>
    <submittedName>
        <fullName evidence="2">Sterile alpha motif domain-containing protein 15</fullName>
    </submittedName>
</protein>
<dbReference type="RefSeq" id="XP_011210399.2">
    <property type="nucleotide sequence ID" value="XM_011212097.4"/>
</dbReference>
<dbReference type="Pfam" id="PF00536">
    <property type="entry name" value="SAM_1"/>
    <property type="match status" value="1"/>
</dbReference>
<evidence type="ECO:0000259" key="1">
    <source>
        <dbReference type="PROSITE" id="PS50105"/>
    </source>
</evidence>
<dbReference type="KEGG" id="bdr:105231018"/>
<gene>
    <name evidence="2" type="primary">SAM15</name>
</gene>
<dbReference type="PANTHER" id="PTHR46829:SF1">
    <property type="entry name" value="STERILE ALPHA MOTIF DOMAIN-CONTAINING PROTEIN 15"/>
    <property type="match status" value="1"/>
</dbReference>
<reference evidence="2" key="1">
    <citation type="journal article" date="2014" name="BMC Genomics">
        <title>Characterizing the developmental transcriptome of the oriental fruit fly, Bactrocera dorsalis (Diptera: Tephritidae) through comparative genomic analysis with Drosophila melanogaster utilizing modENCODE datasets.</title>
        <authorList>
            <person name="Geib S.M."/>
            <person name="Calla B."/>
            <person name="Hall B."/>
            <person name="Hou S."/>
            <person name="Manoukis N.C."/>
        </authorList>
    </citation>
    <scope>NUCLEOTIDE SEQUENCE</scope>
    <source>
        <strain evidence="2">Punador</strain>
    </source>
</reference>
<feature type="domain" description="SAM" evidence="1">
    <location>
        <begin position="78"/>
        <end position="141"/>
    </location>
</feature>
<dbReference type="SMART" id="SM00454">
    <property type="entry name" value="SAM"/>
    <property type="match status" value="1"/>
</dbReference>
<organism evidence="2">
    <name type="scientific">Bactrocera dorsalis</name>
    <name type="common">Oriental fruit fly</name>
    <name type="synonym">Dacus dorsalis</name>
    <dbReference type="NCBI Taxonomy" id="27457"/>
    <lineage>
        <taxon>Eukaryota</taxon>
        <taxon>Metazoa</taxon>
        <taxon>Ecdysozoa</taxon>
        <taxon>Arthropoda</taxon>
        <taxon>Hexapoda</taxon>
        <taxon>Insecta</taxon>
        <taxon>Pterygota</taxon>
        <taxon>Neoptera</taxon>
        <taxon>Endopterygota</taxon>
        <taxon>Diptera</taxon>
        <taxon>Brachycera</taxon>
        <taxon>Muscomorpha</taxon>
        <taxon>Tephritoidea</taxon>
        <taxon>Tephritidae</taxon>
        <taxon>Bactrocera</taxon>
        <taxon>Bactrocera</taxon>
    </lineage>
</organism>
<name>A0A034WVE8_BACDO</name>
<proteinExistence type="predicted"/>
<dbReference type="InterPro" id="IPR013761">
    <property type="entry name" value="SAM/pointed_sf"/>
</dbReference>
<dbReference type="PROSITE" id="PS50105">
    <property type="entry name" value="SAM_DOMAIN"/>
    <property type="match status" value="1"/>
</dbReference>
<dbReference type="SUPFAM" id="SSF47769">
    <property type="entry name" value="SAM/Pointed domain"/>
    <property type="match status" value="1"/>
</dbReference>
<sequence length="336" mass="39912">MREIFARADEKFVKEQHSGHNQNNPLRIYKFRSSEFLRIEKGFDKNALPIVFKVSPDSLLNLCIKLIDALPLPSVYKWTTLEVCKWIRQYGYPQYMNTFHVNLITGQKLLLLDAQALSAMNIKNFADIKHIAYGIRGLFFYEMTKYIRSISLPPEYYYELYKLFETKSGRKYQDVRRSDLWRRMQLLRENSPNYSHWDLLERWLARKCEHTELFGGVKRYRLYKCLPEKPAQSEQILPANPCYCMPPCSCFWTEDRHLQAPTVFSLLAPVRKADPTVTKERCRNCAPPCTCHWPSHFYKFDIILSCLRENLPNKYGEREVARRRQSRTLFTSSFLD</sequence>
<dbReference type="Gene3D" id="1.10.150.50">
    <property type="entry name" value="Transcription Factor, Ets-1"/>
    <property type="match status" value="1"/>
</dbReference>
<dbReference type="InterPro" id="IPR001660">
    <property type="entry name" value="SAM"/>
</dbReference>
<accession>A0A034WVE8</accession>